<name>A0A198A9B7_9BACL</name>
<evidence type="ECO:0000313" key="4">
    <source>
        <dbReference type="Proteomes" id="UP000078454"/>
    </source>
</evidence>
<dbReference type="EMBL" id="LYPB01000071">
    <property type="protein sequence ID" value="OAS17666.1"/>
    <property type="molecule type" value="Genomic_DNA"/>
</dbReference>
<reference evidence="3 4" key="1">
    <citation type="submission" date="2016-05" db="EMBL/GenBank/DDBJ databases">
        <title>Paenibacillus sp. 1ZS3-15 nov., isolated from the rhizosphere soil.</title>
        <authorList>
            <person name="Zhang X.X."/>
            <person name="Zhang J."/>
        </authorList>
    </citation>
    <scope>NUCLEOTIDE SEQUENCE [LARGE SCALE GENOMIC DNA]</scope>
    <source>
        <strain evidence="3 4">1ZS3-15</strain>
    </source>
</reference>
<dbReference type="SUPFAM" id="SSF51430">
    <property type="entry name" value="NAD(P)-linked oxidoreductase"/>
    <property type="match status" value="1"/>
</dbReference>
<keyword evidence="1" id="KW-0560">Oxidoreductase</keyword>
<dbReference type="OrthoDB" id="9773828at2"/>
<dbReference type="InterPro" id="IPR036812">
    <property type="entry name" value="NAD(P)_OxRdtase_dom_sf"/>
</dbReference>
<dbReference type="InterPro" id="IPR050523">
    <property type="entry name" value="AKR_Detox_Biosynth"/>
</dbReference>
<dbReference type="GO" id="GO:0016491">
    <property type="term" value="F:oxidoreductase activity"/>
    <property type="evidence" value="ECO:0007669"/>
    <property type="project" value="UniProtKB-KW"/>
</dbReference>
<sequence>MKHIQIKGLDKPVSKLVMGSDFFRLDNPHEVSEILHHYLAIGGNTIDTAHVYCGGQSEQAIGIWLEETGKRDEMVIFTKGAHHDSKGPRVNPEAIHQDLQTSLDRMRTDYIDLYGLHRDDPATPVGVIVEALNEHLEAGRIRAFGGSNWTHQRLQEANEYAAKHGLVGFSFSSPNLSLAKPNEPFWAGCVSVDTEALRWYEEQQFPLLSWSSQARGFFTGRFSPEIRDNADLVRVFYSDENWLRLQRAQQLAQEKGVSAIQIALAYVISQPLPACALIGPRTEAEMVSCRDGAELVLSAEELAWLDLTAAAV</sequence>
<dbReference type="GO" id="GO:0005829">
    <property type="term" value="C:cytosol"/>
    <property type="evidence" value="ECO:0007669"/>
    <property type="project" value="TreeGrafter"/>
</dbReference>
<gene>
    <name evidence="3" type="ORF">A8708_15700</name>
</gene>
<protein>
    <submittedName>
        <fullName evidence="3">Aldo/keto reductase</fullName>
    </submittedName>
</protein>
<dbReference type="CDD" id="cd19082">
    <property type="entry name" value="AKR_AKR10A1_2"/>
    <property type="match status" value="1"/>
</dbReference>
<dbReference type="RefSeq" id="WP_068665633.1">
    <property type="nucleotide sequence ID" value="NZ_LYPB01000071.1"/>
</dbReference>
<evidence type="ECO:0000259" key="2">
    <source>
        <dbReference type="Pfam" id="PF00248"/>
    </source>
</evidence>
<evidence type="ECO:0000313" key="3">
    <source>
        <dbReference type="EMBL" id="OAS17666.1"/>
    </source>
</evidence>
<dbReference type="PANTHER" id="PTHR43364">
    <property type="entry name" value="NADH-SPECIFIC METHYLGLYOXAL REDUCTASE-RELATED"/>
    <property type="match status" value="1"/>
</dbReference>
<accession>A0A198A9B7</accession>
<feature type="domain" description="NADP-dependent oxidoreductase" evidence="2">
    <location>
        <begin position="27"/>
        <end position="306"/>
    </location>
</feature>
<dbReference type="STRING" id="1850517.A8708_15700"/>
<proteinExistence type="predicted"/>
<keyword evidence="4" id="KW-1185">Reference proteome</keyword>
<organism evidence="3 4">
    <name type="scientific">Paenibacillus oryzisoli</name>
    <dbReference type="NCBI Taxonomy" id="1850517"/>
    <lineage>
        <taxon>Bacteria</taxon>
        <taxon>Bacillati</taxon>
        <taxon>Bacillota</taxon>
        <taxon>Bacilli</taxon>
        <taxon>Bacillales</taxon>
        <taxon>Paenibacillaceae</taxon>
        <taxon>Paenibacillus</taxon>
    </lineage>
</organism>
<comment type="caution">
    <text evidence="3">The sequence shown here is derived from an EMBL/GenBank/DDBJ whole genome shotgun (WGS) entry which is preliminary data.</text>
</comment>
<dbReference type="Pfam" id="PF00248">
    <property type="entry name" value="Aldo_ket_red"/>
    <property type="match status" value="1"/>
</dbReference>
<dbReference type="AlphaFoldDB" id="A0A198A9B7"/>
<dbReference type="Gene3D" id="3.20.20.100">
    <property type="entry name" value="NADP-dependent oxidoreductase domain"/>
    <property type="match status" value="1"/>
</dbReference>
<dbReference type="PANTHER" id="PTHR43364:SF4">
    <property type="entry name" value="NAD(P)-LINKED OXIDOREDUCTASE SUPERFAMILY PROTEIN"/>
    <property type="match status" value="1"/>
</dbReference>
<evidence type="ECO:0000256" key="1">
    <source>
        <dbReference type="ARBA" id="ARBA00023002"/>
    </source>
</evidence>
<dbReference type="InterPro" id="IPR023210">
    <property type="entry name" value="NADP_OxRdtase_dom"/>
</dbReference>
<dbReference type="Proteomes" id="UP000078454">
    <property type="component" value="Unassembled WGS sequence"/>
</dbReference>